<dbReference type="PROSITE" id="PS00210">
    <property type="entry name" value="HEMOCYANIN_2"/>
    <property type="match status" value="1"/>
</dbReference>
<evidence type="ECO:0000259" key="11">
    <source>
        <dbReference type="PROSITE" id="PS00498"/>
    </source>
</evidence>
<dbReference type="InterPro" id="IPR008922">
    <property type="entry name" value="Di-copper_centre_dom_sf"/>
</dbReference>
<reference evidence="12" key="1">
    <citation type="journal article" date="2019" name="Proc. Natl. Acad. Sci. U.S.A.">
        <title>Exaggeration and cooption of innate immunity for social defense.</title>
        <authorList>
            <person name="Kutsukake M."/>
            <person name="Moriyama M."/>
            <person name="Shigenobu S."/>
            <person name="Meng X.-Y."/>
            <person name="Nikoh N."/>
            <person name="Noda C."/>
            <person name="Kobayashi S."/>
            <person name="Fukatsu T."/>
        </authorList>
    </citation>
    <scope>NUCLEOTIDE SEQUENCE</scope>
</reference>
<evidence type="ECO:0000256" key="4">
    <source>
        <dbReference type="ARBA" id="ARBA00022525"/>
    </source>
</evidence>
<dbReference type="PROSITE" id="PS00498">
    <property type="entry name" value="TYROSINASE_2"/>
    <property type="match status" value="1"/>
</dbReference>
<dbReference type="InterPro" id="IPR005203">
    <property type="entry name" value="Hemocyanin_C"/>
</dbReference>
<organism evidence="12">
    <name type="scientific">Nipponaphis monzeni</name>
    <dbReference type="NCBI Taxonomy" id="196483"/>
    <lineage>
        <taxon>Eukaryota</taxon>
        <taxon>Metazoa</taxon>
        <taxon>Ecdysozoa</taxon>
        <taxon>Arthropoda</taxon>
        <taxon>Hexapoda</taxon>
        <taxon>Insecta</taxon>
        <taxon>Pterygota</taxon>
        <taxon>Neoptera</taxon>
        <taxon>Paraneoptera</taxon>
        <taxon>Hemiptera</taxon>
        <taxon>Sternorrhyncha</taxon>
        <taxon>Aphidomorpha</taxon>
        <taxon>Aphidoidea</taxon>
        <taxon>Hormaphididae</taxon>
        <taxon>Nipponaphidini</taxon>
        <taxon>Nipponaphis</taxon>
    </lineage>
</organism>
<evidence type="ECO:0000256" key="2">
    <source>
        <dbReference type="ARBA" id="ARBA00004613"/>
    </source>
</evidence>
<dbReference type="InterPro" id="IPR036697">
    <property type="entry name" value="Hemocyanin_N_sf"/>
</dbReference>
<dbReference type="FunFam" id="1.10.1280.10:FF:000004">
    <property type="entry name" value="Hemocyanin subunit 2"/>
    <property type="match status" value="1"/>
</dbReference>
<dbReference type="GO" id="GO:0006582">
    <property type="term" value="P:melanin metabolic process"/>
    <property type="evidence" value="ECO:0007669"/>
    <property type="project" value="UniProtKB-ARBA"/>
</dbReference>
<dbReference type="SUPFAM" id="SSF48056">
    <property type="entry name" value="Di-copper centre-containing domain"/>
    <property type="match status" value="1"/>
</dbReference>
<evidence type="ECO:0000256" key="10">
    <source>
        <dbReference type="SAM" id="MobiDB-lite"/>
    </source>
</evidence>
<dbReference type="EMBL" id="IAEA01000002">
    <property type="protein sequence ID" value="LAC19443.1"/>
    <property type="molecule type" value="mRNA"/>
</dbReference>
<dbReference type="PANTHER" id="PTHR11511:SF4">
    <property type="entry name" value="PHENOLOXIDASE 2-RELATED"/>
    <property type="match status" value="1"/>
</dbReference>
<evidence type="ECO:0000256" key="3">
    <source>
        <dbReference type="ARBA" id="ARBA00009928"/>
    </source>
</evidence>
<keyword evidence="8" id="KW-0503">Monooxygenase</keyword>
<keyword evidence="4" id="KW-0964">Secreted</keyword>
<evidence type="ECO:0000256" key="8">
    <source>
        <dbReference type="ARBA" id="ARBA00023033"/>
    </source>
</evidence>
<evidence type="ECO:0000313" key="12">
    <source>
        <dbReference type="EMBL" id="LAC19443.1"/>
    </source>
</evidence>
<dbReference type="GO" id="GO:0005576">
    <property type="term" value="C:extracellular region"/>
    <property type="evidence" value="ECO:0007669"/>
    <property type="project" value="UniProtKB-SubCell"/>
</dbReference>
<dbReference type="InterPro" id="IPR013788">
    <property type="entry name" value="Hemocyanin/hexamerin"/>
</dbReference>
<feature type="region of interest" description="Disordered" evidence="10">
    <location>
        <begin position="689"/>
        <end position="719"/>
    </location>
</feature>
<dbReference type="AlphaFoldDB" id="A0A481MQJ8"/>
<keyword evidence="6" id="KW-0560">Oxidoreductase</keyword>
<dbReference type="InterPro" id="IPR002227">
    <property type="entry name" value="Tyrosinase_Cu-bd"/>
</dbReference>
<dbReference type="Gene3D" id="2.60.40.1520">
    <property type="entry name" value="Hemocyanin, C-terminal domain"/>
    <property type="match status" value="1"/>
</dbReference>
<evidence type="ECO:0000256" key="6">
    <source>
        <dbReference type="ARBA" id="ARBA00023002"/>
    </source>
</evidence>
<dbReference type="Pfam" id="PF00372">
    <property type="entry name" value="Hemocyanin_M"/>
    <property type="match status" value="1"/>
</dbReference>
<dbReference type="GO" id="GO:0046872">
    <property type="term" value="F:metal ion binding"/>
    <property type="evidence" value="ECO:0007669"/>
    <property type="project" value="UniProtKB-KW"/>
</dbReference>
<protein>
    <submittedName>
        <fullName evidence="12">Phenoloxidase</fullName>
    </submittedName>
</protein>
<dbReference type="Gene3D" id="1.20.1370.10">
    <property type="entry name" value="Hemocyanin, N-terminal domain"/>
    <property type="match status" value="1"/>
</dbReference>
<evidence type="ECO:0000256" key="9">
    <source>
        <dbReference type="ARBA" id="ARBA00023157"/>
    </source>
</evidence>
<dbReference type="SUPFAM" id="SSF81296">
    <property type="entry name" value="E set domains"/>
    <property type="match status" value="1"/>
</dbReference>
<feature type="compositionally biased region" description="Low complexity" evidence="10">
    <location>
        <begin position="689"/>
        <end position="713"/>
    </location>
</feature>
<comment type="similarity">
    <text evidence="3">Belongs to the tyrosinase family.</text>
</comment>
<gene>
    <name evidence="12" type="primary">PO-NmB</name>
</gene>
<dbReference type="InterPro" id="IPR014756">
    <property type="entry name" value="Ig_E-set"/>
</dbReference>
<keyword evidence="9" id="KW-1015">Disulfide bond</keyword>
<comment type="subcellular location">
    <subcellularLocation>
        <location evidence="2">Secreted</location>
    </subcellularLocation>
</comment>
<proteinExistence type="evidence at transcript level"/>
<sequence>MAEKNDILYLFDRPGEPIFTGKGDDNVTLEVPTEYLTERYKPLASDIQKRFPGDRTIRVNKLNTIPDMSVPLGLSRDSPFSVFNPNHSTMASKLIEIFMAAKNVEELISLAAYCHDRINKYMYVYALSVAVLHRQDTRGVDLLSHAEMFPCLYVDSSVFSRAMEETVVVQAGSRTPIEIPFDYTSNNLDIEHRVSYFREDIGINLHHWHWHLVYPYRGPVDIVNKDRRGELFFYMHQQIIARYNMERLSNDMSRVTRLNDWRDPIPEAYFPKLDNVNANRVWPSRPSNSRFKNVDREKDLVVVDIDDLERWRNRIFDAIHSGYIVVNDPKNNDRMRLRVNDGINVLGNIVESSILSPNLIYYGSLHNEGHNVISYIHDPDNRYLENYGVMGEPATAMRDPIFYRWHAYIDDIFQEYKATLGGYSVQDLSFENVNVQSVEVSAVGIQRNELATFWQQSDVDLSRGLDFAPRGSVLARFTHLQHIPFTYKIAVENSGSQRNGTVRIFLGPKFDEAGLPLLFREQRKLFVELDKFSVSLKKGRNEFSRQSTESSVTIPHERTYRNLGSGSRPAENSAALPAFNFCGCGWPQNMLIPKGSPEGYQCQLFVMVSNAANDVVQSNGTAANGQQCTDAASYCGVLNSRYPDARNMGYPFDRVPRDGVATLQQFVTPNMTFQDVRIRFTNRTVAAVQRPAAAPTQTPAPTKAPAKQQQTATGKKPRN</sequence>
<keyword evidence="5" id="KW-0479">Metal-binding</keyword>
<dbReference type="PROSITE" id="PS00209">
    <property type="entry name" value="HEMOCYANIN_1"/>
    <property type="match status" value="1"/>
</dbReference>
<dbReference type="Pfam" id="PF03723">
    <property type="entry name" value="Hemocyanin_C"/>
    <property type="match status" value="1"/>
</dbReference>
<evidence type="ECO:0000256" key="7">
    <source>
        <dbReference type="ARBA" id="ARBA00023008"/>
    </source>
</evidence>
<evidence type="ECO:0000256" key="5">
    <source>
        <dbReference type="ARBA" id="ARBA00022723"/>
    </source>
</evidence>
<evidence type="ECO:0000256" key="1">
    <source>
        <dbReference type="ARBA" id="ARBA00001973"/>
    </source>
</evidence>
<keyword evidence="7" id="KW-0186">Copper</keyword>
<dbReference type="InterPro" id="IPR000896">
    <property type="entry name" value="Hemocyanin/hexamerin_mid_dom"/>
</dbReference>
<dbReference type="InterPro" id="IPR037020">
    <property type="entry name" value="Hemocyanin_C_sf"/>
</dbReference>
<feature type="domain" description="Tyrosinase copper-binding" evidence="11">
    <location>
        <begin position="399"/>
        <end position="410"/>
    </location>
</feature>
<comment type="cofactor">
    <cofactor evidence="1">
        <name>Cu(2+)</name>
        <dbReference type="ChEBI" id="CHEBI:29036"/>
    </cofactor>
</comment>
<dbReference type="FunFam" id="2.60.40.1520:FF:000001">
    <property type="entry name" value="Hemocyanin subunit 2"/>
    <property type="match status" value="1"/>
</dbReference>
<dbReference type="Gene3D" id="1.10.1280.10">
    <property type="entry name" value="Di-copper center containing domain from catechol oxidase"/>
    <property type="match status" value="1"/>
</dbReference>
<dbReference type="GO" id="GO:0004503">
    <property type="term" value="F:tyrosinase activity"/>
    <property type="evidence" value="ECO:0007669"/>
    <property type="project" value="UniProtKB-ARBA"/>
</dbReference>
<accession>A0A481MQJ8</accession>
<name>A0A481MQJ8_9HEMI</name>
<dbReference type="PRINTS" id="PR00187">
    <property type="entry name" value="HAEMOCYANIN"/>
</dbReference>
<dbReference type="Pfam" id="PF03722">
    <property type="entry name" value="Hemocyanin_N"/>
    <property type="match status" value="1"/>
</dbReference>
<dbReference type="SUPFAM" id="SSF48050">
    <property type="entry name" value="Hemocyanin, N-terminal domain"/>
    <property type="match status" value="1"/>
</dbReference>
<dbReference type="PANTHER" id="PTHR11511">
    <property type="entry name" value="LARVAL STORAGE PROTEIN/PHENOLOXIDASE"/>
    <property type="match status" value="1"/>
</dbReference>
<dbReference type="InterPro" id="IPR005204">
    <property type="entry name" value="Hemocyanin_N"/>
</dbReference>